<comment type="caution">
    <text evidence="1">The sequence shown here is derived from an EMBL/GenBank/DDBJ whole genome shotgun (WGS) entry which is preliminary data.</text>
</comment>
<proteinExistence type="predicted"/>
<dbReference type="RefSeq" id="WP_279254115.1">
    <property type="nucleotide sequence ID" value="NZ_SHNP01000008.1"/>
</dbReference>
<dbReference type="SUPFAM" id="SSF48076">
    <property type="entry name" value="LigA subunit of an aromatic-ring-opening dioxygenase LigAB"/>
    <property type="match status" value="1"/>
</dbReference>
<dbReference type="InterPro" id="IPR036622">
    <property type="entry name" value="LigA_sf"/>
</dbReference>
<evidence type="ECO:0000313" key="2">
    <source>
        <dbReference type="Proteomes" id="UP001143307"/>
    </source>
</evidence>
<keyword evidence="2" id="KW-1185">Reference proteome</keyword>
<dbReference type="Proteomes" id="UP001143307">
    <property type="component" value="Unassembled WGS sequence"/>
</dbReference>
<organism evidence="1 2">
    <name type="scientific">Candidatus Seongchinamella marina</name>
    <dbReference type="NCBI Taxonomy" id="2518990"/>
    <lineage>
        <taxon>Bacteria</taxon>
        <taxon>Pseudomonadati</taxon>
        <taxon>Pseudomonadota</taxon>
        <taxon>Gammaproteobacteria</taxon>
        <taxon>Cellvibrionales</taxon>
        <taxon>Halieaceae</taxon>
        <taxon>Seongchinamella</taxon>
    </lineage>
</organism>
<gene>
    <name evidence="1" type="ORF">EYC87_17995</name>
</gene>
<protein>
    <recommendedName>
        <fullName evidence="3">Extradiol ring-cleavage dioxygenase LigAB LigA subunit domain-containing protein</fullName>
    </recommendedName>
</protein>
<accession>A0ABT3SZN9</accession>
<name>A0ABT3SZN9_9GAMM</name>
<dbReference type="EMBL" id="SHNP01000008">
    <property type="protein sequence ID" value="MCX2975476.1"/>
    <property type="molecule type" value="Genomic_DNA"/>
</dbReference>
<reference evidence="1" key="1">
    <citation type="submission" date="2019-02" db="EMBL/GenBank/DDBJ databases">
        <authorList>
            <person name="Li S.-H."/>
        </authorList>
    </citation>
    <scope>NUCLEOTIDE SEQUENCE</scope>
    <source>
        <strain evidence="1">IMCC8485</strain>
    </source>
</reference>
<evidence type="ECO:0008006" key="3">
    <source>
        <dbReference type="Google" id="ProtNLM"/>
    </source>
</evidence>
<sequence length="94" mass="10588">MSVNTVERILWEFGENPERIGQFQANPVEYLSHYQLDDEESKALTEVDLKTLAELGVSTLLTMMVWPMINGPEGMPFAYLDHMSDEKVSAPPAS</sequence>
<evidence type="ECO:0000313" key="1">
    <source>
        <dbReference type="EMBL" id="MCX2975476.1"/>
    </source>
</evidence>
<dbReference type="Gene3D" id="1.10.700.10">
    <property type="entry name" value="Dioxygenase LigAB, LigA subunit"/>
    <property type="match status" value="1"/>
</dbReference>